<dbReference type="Gene3D" id="3.40.50.720">
    <property type="entry name" value="NAD(P)-binding Rossmann-like Domain"/>
    <property type="match status" value="1"/>
</dbReference>
<comment type="similarity">
    <text evidence="1">Belongs to the short-chain dehydrogenases/reductases (SDR) family.</text>
</comment>
<keyword evidence="5" id="KW-1185">Reference proteome</keyword>
<dbReference type="InterPro" id="IPR036291">
    <property type="entry name" value="NAD(P)-bd_dom_sf"/>
</dbReference>
<evidence type="ECO:0000256" key="2">
    <source>
        <dbReference type="ARBA" id="ARBA00022857"/>
    </source>
</evidence>
<dbReference type="AlphaFoldDB" id="A0A9P6H1Q0"/>
<accession>A0A9P6H1Q0</accession>
<dbReference type="GO" id="GO:0016616">
    <property type="term" value="F:oxidoreductase activity, acting on the CH-OH group of donors, NAD or NADP as acceptor"/>
    <property type="evidence" value="ECO:0007669"/>
    <property type="project" value="TreeGrafter"/>
</dbReference>
<dbReference type="PANTHER" id="PTHR24322:SF736">
    <property type="entry name" value="RETINOL DEHYDROGENASE 10"/>
    <property type="match status" value="1"/>
</dbReference>
<organism evidence="4 5">
    <name type="scientific">Nosema granulosis</name>
    <dbReference type="NCBI Taxonomy" id="83296"/>
    <lineage>
        <taxon>Eukaryota</taxon>
        <taxon>Fungi</taxon>
        <taxon>Fungi incertae sedis</taxon>
        <taxon>Microsporidia</taxon>
        <taxon>Nosematidae</taxon>
        <taxon>Nosema</taxon>
    </lineage>
</organism>
<comment type="caution">
    <text evidence="4">The sequence shown here is derived from an EMBL/GenBank/DDBJ whole genome shotgun (WGS) entry which is preliminary data.</text>
</comment>
<dbReference type="EMBL" id="SBJO01000008">
    <property type="protein sequence ID" value="KAF9764805.1"/>
    <property type="molecule type" value="Genomic_DNA"/>
</dbReference>
<evidence type="ECO:0000256" key="1">
    <source>
        <dbReference type="ARBA" id="ARBA00006484"/>
    </source>
</evidence>
<dbReference type="OrthoDB" id="191139at2759"/>
<protein>
    <submittedName>
        <fullName evidence="4">Protein dhs-3</fullName>
    </submittedName>
</protein>
<evidence type="ECO:0000313" key="5">
    <source>
        <dbReference type="Proteomes" id="UP000740883"/>
    </source>
</evidence>
<sequence length="234" mass="26721">MRIEGSTICITGGNKGLGAEIVKKVIDRASRVFVIDRSEQIFSHEKIAYIRMDLASEKPVGLPCVDILISNLGKNIGPKTVEEMSDKDIKEMVEINIYTHLWFLKNIKFKKIVFISSVLALIGLEKYSLYCASKAFLRILNESIQREKVDSMIVYPYKIDTPMFQEINDFCTLKAEKVAECVIQGIETDKKELFIPYIFKIALVLKTILPSIIVDVILKLIVKFFYKKSTLKID</sequence>
<dbReference type="SUPFAM" id="SSF51735">
    <property type="entry name" value="NAD(P)-binding Rossmann-fold domains"/>
    <property type="match status" value="1"/>
</dbReference>
<dbReference type="PRINTS" id="PR00081">
    <property type="entry name" value="GDHRDH"/>
</dbReference>
<reference evidence="4 5" key="1">
    <citation type="journal article" date="2020" name="Genome Biol. Evol.">
        <title>Comparative genomics of strictly vertically transmitted, feminizing microsporidia endosymbionts of amphipod crustaceans.</title>
        <authorList>
            <person name="Cormier A."/>
            <person name="Chebbi M.A."/>
            <person name="Giraud I."/>
            <person name="Wattier R."/>
            <person name="Teixeira M."/>
            <person name="Gilbert C."/>
            <person name="Rigaud T."/>
            <person name="Cordaux R."/>
        </authorList>
    </citation>
    <scope>NUCLEOTIDE SEQUENCE [LARGE SCALE GENOMIC DNA]</scope>
    <source>
        <strain evidence="4 5">Ou3-Ou53</strain>
    </source>
</reference>
<dbReference type="PROSITE" id="PS00061">
    <property type="entry name" value="ADH_SHORT"/>
    <property type="match status" value="1"/>
</dbReference>
<gene>
    <name evidence="4" type="primary">dhs-3</name>
    <name evidence="4" type="ORF">NGRA_0237</name>
</gene>
<dbReference type="PANTHER" id="PTHR24322">
    <property type="entry name" value="PKSB"/>
    <property type="match status" value="1"/>
</dbReference>
<dbReference type="InterPro" id="IPR020904">
    <property type="entry name" value="Sc_DH/Rdtase_CS"/>
</dbReference>
<proteinExistence type="inferred from homology"/>
<keyword evidence="2" id="KW-0521">NADP</keyword>
<keyword evidence="3" id="KW-0560">Oxidoreductase</keyword>
<evidence type="ECO:0000256" key="3">
    <source>
        <dbReference type="ARBA" id="ARBA00023002"/>
    </source>
</evidence>
<evidence type="ECO:0000313" key="4">
    <source>
        <dbReference type="EMBL" id="KAF9764805.1"/>
    </source>
</evidence>
<dbReference type="Pfam" id="PF00106">
    <property type="entry name" value="adh_short"/>
    <property type="match status" value="1"/>
</dbReference>
<dbReference type="InterPro" id="IPR002347">
    <property type="entry name" value="SDR_fam"/>
</dbReference>
<name>A0A9P6H1Q0_9MICR</name>
<dbReference type="Proteomes" id="UP000740883">
    <property type="component" value="Unassembled WGS sequence"/>
</dbReference>